<gene>
    <name evidence="2" type="ORF">BD410DRAFT_98886</name>
</gene>
<proteinExistence type="predicted"/>
<dbReference type="AlphaFoldDB" id="A0A4Y7QB30"/>
<keyword evidence="3" id="KW-1185">Reference proteome</keyword>
<evidence type="ECO:0000313" key="3">
    <source>
        <dbReference type="Proteomes" id="UP000294933"/>
    </source>
</evidence>
<feature type="region of interest" description="Disordered" evidence="1">
    <location>
        <begin position="1"/>
        <end position="61"/>
    </location>
</feature>
<protein>
    <submittedName>
        <fullName evidence="2">Uncharacterized protein</fullName>
    </submittedName>
</protein>
<feature type="region of interest" description="Disordered" evidence="1">
    <location>
        <begin position="75"/>
        <end position="100"/>
    </location>
</feature>
<sequence>MNERGLPLSSQHLQRSPSTGDNRSRPLLQDRKLNVPVVPGGTQRLKRKRKPVSSPPRAFLPGHTTLANFQKLLQASRDSARPATHSPTKKTGPIAPNPLGHRDRIEAIDALVSILMCHRAPPGLMIGQLEDLFLDQLPFVLHGQFIAVLNSEPFFIRTILEPNSSRHQGLPIPCIMYDESLDDFHHERLARIQKRHTDYDNSRRGTIATLFGDEVY</sequence>
<evidence type="ECO:0000313" key="2">
    <source>
        <dbReference type="EMBL" id="TDL24655.1"/>
    </source>
</evidence>
<dbReference type="VEuPathDB" id="FungiDB:BD410DRAFT_98886"/>
<organism evidence="2 3">
    <name type="scientific">Rickenella mellea</name>
    <dbReference type="NCBI Taxonomy" id="50990"/>
    <lineage>
        <taxon>Eukaryota</taxon>
        <taxon>Fungi</taxon>
        <taxon>Dikarya</taxon>
        <taxon>Basidiomycota</taxon>
        <taxon>Agaricomycotina</taxon>
        <taxon>Agaricomycetes</taxon>
        <taxon>Hymenochaetales</taxon>
        <taxon>Rickenellaceae</taxon>
        <taxon>Rickenella</taxon>
    </lineage>
</organism>
<reference evidence="2 3" key="1">
    <citation type="submission" date="2018-06" db="EMBL/GenBank/DDBJ databases">
        <title>A transcriptomic atlas of mushroom development highlights an independent origin of complex multicellularity.</title>
        <authorList>
            <consortium name="DOE Joint Genome Institute"/>
            <person name="Krizsan K."/>
            <person name="Almasi E."/>
            <person name="Merenyi Z."/>
            <person name="Sahu N."/>
            <person name="Viragh M."/>
            <person name="Koszo T."/>
            <person name="Mondo S."/>
            <person name="Kiss B."/>
            <person name="Balint B."/>
            <person name="Kues U."/>
            <person name="Barry K."/>
            <person name="Hegedus J.C."/>
            <person name="Henrissat B."/>
            <person name="Johnson J."/>
            <person name="Lipzen A."/>
            <person name="Ohm R."/>
            <person name="Nagy I."/>
            <person name="Pangilinan J."/>
            <person name="Yan J."/>
            <person name="Xiong Y."/>
            <person name="Grigoriev I.V."/>
            <person name="Hibbett D.S."/>
            <person name="Nagy L.G."/>
        </authorList>
    </citation>
    <scope>NUCLEOTIDE SEQUENCE [LARGE SCALE GENOMIC DNA]</scope>
    <source>
        <strain evidence="2 3">SZMC22713</strain>
    </source>
</reference>
<dbReference type="Proteomes" id="UP000294933">
    <property type="component" value="Unassembled WGS sequence"/>
</dbReference>
<evidence type="ECO:0000256" key="1">
    <source>
        <dbReference type="SAM" id="MobiDB-lite"/>
    </source>
</evidence>
<feature type="compositionally biased region" description="Polar residues" evidence="1">
    <location>
        <begin position="8"/>
        <end position="21"/>
    </location>
</feature>
<name>A0A4Y7QB30_9AGAM</name>
<feature type="compositionally biased region" description="Basic and acidic residues" evidence="1">
    <location>
        <begin position="22"/>
        <end position="33"/>
    </location>
</feature>
<dbReference type="EMBL" id="ML170166">
    <property type="protein sequence ID" value="TDL24655.1"/>
    <property type="molecule type" value="Genomic_DNA"/>
</dbReference>
<accession>A0A4Y7QB30</accession>